<keyword evidence="3" id="KW-0007">Acetylation</keyword>
<feature type="region of interest" description="Disordered" evidence="11">
    <location>
        <begin position="161"/>
        <end position="367"/>
    </location>
</feature>
<evidence type="ECO:0000313" key="13">
    <source>
        <dbReference type="Proteomes" id="UP000472268"/>
    </source>
</evidence>
<sequence>MAGTPSGGAAQFSCPTNFTATSPTSEPTRFSLEALTDPNTELWLIQAPVDFAPDCLNGRLVPLSGSQIVKGKLAGKRHRYRVLRSSGPQAGGAILLAPSVAAGGGLACAPAPQGSLRILERSQEPPSGTLLQPIPTSPPPQIPSDLRPRFCAFGGSLPVTGPGSALALKSPTSKKKKKKRQTPEAPVPQEAVNGLRAPVVDTALGSPERDVAKRKKKQEPQELEAMEPATAESTAETLEPLGALLPSSTTRKRKKKPREADTAGPEQQLPEPGDKTLELELAVRTEPLEETVLSPPRKRKRHKGTEGREPGEKVLDESQLKAEPPEDAVSLPSSKKKKKRKEKGPVEAELGTGKALELPGEMMEPEQLHEAELQAEAALVPAKKRRKKEKCQHVTVEPGAGVVEPELQGDLEPQVALVSPKKEKKERGLRATELRAEGMDPQGEMVELKLLEEGAPEAGTDPASTKKKKKKKRDGESGVPETAPQEGMPEPWQSPESGEVAPTGREKKPKKPRPGPE</sequence>
<feature type="compositionally biased region" description="Basic and acidic residues" evidence="11">
    <location>
        <begin position="272"/>
        <end position="287"/>
    </location>
</feature>
<evidence type="ECO:0000256" key="4">
    <source>
        <dbReference type="ARBA" id="ARBA00023242"/>
    </source>
</evidence>
<dbReference type="Gene3D" id="6.20.250.70">
    <property type="match status" value="1"/>
</dbReference>
<reference evidence="12 13" key="1">
    <citation type="submission" date="2019-05" db="EMBL/GenBank/DDBJ databases">
        <title>A Chromosome-scale Meerkat (S. suricatta) Genome Assembly.</title>
        <authorList>
            <person name="Dudchenko O."/>
            <person name="Lieberman Aiden E."/>
            <person name="Tung J."/>
            <person name="Barreiro L.B."/>
            <person name="Clutton-Brock T.H."/>
        </authorList>
    </citation>
    <scope>NUCLEOTIDE SEQUENCE [LARGE SCALE GENOMIC DNA]</scope>
</reference>
<dbReference type="GO" id="GO:0005736">
    <property type="term" value="C:RNA polymerase I complex"/>
    <property type="evidence" value="ECO:0007669"/>
    <property type="project" value="TreeGrafter"/>
</dbReference>
<gene>
    <name evidence="12" type="primary">POLR1G</name>
</gene>
<evidence type="ECO:0000256" key="3">
    <source>
        <dbReference type="ARBA" id="ARBA00022990"/>
    </source>
</evidence>
<dbReference type="OMA" id="RIFDGPQ"/>
<dbReference type="OrthoDB" id="10071093at2759"/>
<evidence type="ECO:0000256" key="11">
    <source>
        <dbReference type="SAM" id="MobiDB-lite"/>
    </source>
</evidence>
<organism evidence="12 13">
    <name type="scientific">Suricata suricatta</name>
    <name type="common">Meerkat</name>
    <dbReference type="NCBI Taxonomy" id="37032"/>
    <lineage>
        <taxon>Eukaryota</taxon>
        <taxon>Metazoa</taxon>
        <taxon>Chordata</taxon>
        <taxon>Craniata</taxon>
        <taxon>Vertebrata</taxon>
        <taxon>Euteleostomi</taxon>
        <taxon>Mammalia</taxon>
        <taxon>Eutheria</taxon>
        <taxon>Laurasiatheria</taxon>
        <taxon>Carnivora</taxon>
        <taxon>Feliformia</taxon>
        <taxon>Herpestidae</taxon>
        <taxon>Suricata</taxon>
    </lineage>
</organism>
<evidence type="ECO:0000313" key="12">
    <source>
        <dbReference type="Ensembl" id="ENSSSUP00005031594.1"/>
    </source>
</evidence>
<feature type="compositionally biased region" description="Basic and acidic residues" evidence="11">
    <location>
        <begin position="304"/>
        <end position="324"/>
    </location>
</feature>
<comment type="subcellular location">
    <subcellularLocation>
        <location evidence="1">Nucleus</location>
        <location evidence="1">Nucleolus</location>
    </subcellularLocation>
</comment>
<feature type="compositionally biased region" description="Polar residues" evidence="11">
    <location>
        <begin position="13"/>
        <end position="25"/>
    </location>
</feature>
<dbReference type="Ensembl" id="ENSSSUT00005036042.1">
    <property type="protein sequence ID" value="ENSSSUP00005031594.1"/>
    <property type="gene ID" value="ENSSSUG00005020380.1"/>
</dbReference>
<evidence type="ECO:0000256" key="7">
    <source>
        <dbReference type="ARBA" id="ARBA00073463"/>
    </source>
</evidence>
<accession>A0A673V3Z2</accession>
<dbReference type="Proteomes" id="UP000472268">
    <property type="component" value="Chromosome 16"/>
</dbReference>
<dbReference type="FunFam" id="6.20.250.70:FF:000001">
    <property type="entry name" value="DNA-directed RNA polymerase I subunit RPA34"/>
    <property type="match status" value="1"/>
</dbReference>
<dbReference type="GO" id="GO:0006360">
    <property type="term" value="P:transcription by RNA polymerase I"/>
    <property type="evidence" value="ECO:0007669"/>
    <property type="project" value="InterPro"/>
</dbReference>
<evidence type="ECO:0000256" key="9">
    <source>
        <dbReference type="ARBA" id="ARBA00079154"/>
    </source>
</evidence>
<reference evidence="12" key="2">
    <citation type="submission" date="2025-08" db="UniProtKB">
        <authorList>
            <consortium name="Ensembl"/>
        </authorList>
    </citation>
    <scope>IDENTIFICATION</scope>
</reference>
<feature type="compositionally biased region" description="Basic and acidic residues" evidence="11">
    <location>
        <begin position="420"/>
        <end position="438"/>
    </location>
</feature>
<keyword evidence="2" id="KW-0597">Phosphoprotein</keyword>
<evidence type="ECO:0000256" key="5">
    <source>
        <dbReference type="ARBA" id="ARBA00061467"/>
    </source>
</evidence>
<name>A0A673V3Z2_SURSU</name>
<dbReference type="Pfam" id="PF08208">
    <property type="entry name" value="RNA_polI_A34"/>
    <property type="match status" value="1"/>
</dbReference>
<feature type="region of interest" description="Disordered" evidence="11">
    <location>
        <begin position="1"/>
        <end position="25"/>
    </location>
</feature>
<evidence type="ECO:0000256" key="8">
    <source>
        <dbReference type="ARBA" id="ARBA00077335"/>
    </source>
</evidence>
<protein>
    <recommendedName>
        <fullName evidence="7">DNA-directed RNA polymerase I subunit RPA34</fullName>
    </recommendedName>
    <alternativeName>
        <fullName evidence="9">A34.5</fullName>
    </alternativeName>
    <alternativeName>
        <fullName evidence="10">DNA-directed RNA polymerase I subunit G</fullName>
    </alternativeName>
    <alternativeName>
        <fullName evidence="8">RNA polymerase I-associated factor PAF49</fullName>
    </alternativeName>
</protein>
<dbReference type="AlphaFoldDB" id="A0A673V3Z2"/>
<evidence type="ECO:0000256" key="1">
    <source>
        <dbReference type="ARBA" id="ARBA00004604"/>
    </source>
</evidence>
<feature type="compositionally biased region" description="Basic residues" evidence="11">
    <location>
        <begin position="507"/>
        <end position="517"/>
    </location>
</feature>
<proteinExistence type="inferred from homology"/>
<feature type="region of interest" description="Disordered" evidence="11">
    <location>
        <begin position="413"/>
        <end position="517"/>
    </location>
</feature>
<keyword evidence="4" id="KW-0539">Nucleus</keyword>
<comment type="subunit">
    <text evidence="6">Component of the RNA polymerase I (Pol I) complex consisting of 13 subunits: a ten-subunit catalytic core composed of POLR1A/RPA1, POLR1B/RPA2, POLR1C/RPAC1, POLR1D/RPAC2, POLR1H/RPA12, POLR2E/RPABC1, POLR2F/RPABC2, POLR2H/RPABC3, POLR2K/RPABC4 and POLR2L/RPABC5; a mobile stalk subunit POLR1F/RPA43 protruding from the core and additional subunits homologous to general transcription factors POLR1E/RPA49 and POLR1G/RPA34. Forms a heterodimer with POLR1E/RPA49. Part of Pol I pre-initiation complex (PIC), in which Pol I core assembles with RRN3 and promoter-bound UTBF and SL1/TIF-IB complex. Interacts with TAF1A thereby associates with the SL1/TIF-IB complex. Interacts with UBTF. Interacts with POLR1E/PRAF1 through its N-terminal region.</text>
</comment>
<dbReference type="GO" id="GO:0009303">
    <property type="term" value="P:rRNA transcription"/>
    <property type="evidence" value="ECO:0007669"/>
    <property type="project" value="UniProtKB-ARBA"/>
</dbReference>
<dbReference type="GO" id="GO:0003723">
    <property type="term" value="F:RNA binding"/>
    <property type="evidence" value="ECO:0007669"/>
    <property type="project" value="TreeGrafter"/>
</dbReference>
<reference evidence="12" key="3">
    <citation type="submission" date="2025-09" db="UniProtKB">
        <authorList>
            <consortium name="Ensembl"/>
        </authorList>
    </citation>
    <scope>IDENTIFICATION</scope>
</reference>
<feature type="region of interest" description="Disordered" evidence="11">
    <location>
        <begin position="125"/>
        <end position="149"/>
    </location>
</feature>
<evidence type="ECO:0000256" key="10">
    <source>
        <dbReference type="ARBA" id="ARBA00083122"/>
    </source>
</evidence>
<dbReference type="PANTHER" id="PTHR15484">
    <property type="entry name" value="DNA-DIRECTED RNA POLYMERASE I SUBUNIT RPA34"/>
    <property type="match status" value="1"/>
</dbReference>
<comment type="similarity">
    <text evidence="5">Belongs to the eukaryotic RPA34 RNA polymerase subunit family.</text>
</comment>
<dbReference type="PANTHER" id="PTHR15484:SF8">
    <property type="entry name" value="DNA-DIRECTED RNA POLYMERASE I SUBUNIT RPA34"/>
    <property type="match status" value="1"/>
</dbReference>
<dbReference type="CTD" id="10849"/>
<dbReference type="InterPro" id="IPR013240">
    <property type="entry name" value="DNA-dir_RNA_pol1_su_RPA34"/>
</dbReference>
<keyword evidence="13" id="KW-1185">Reference proteome</keyword>
<evidence type="ECO:0000256" key="2">
    <source>
        <dbReference type="ARBA" id="ARBA00022553"/>
    </source>
</evidence>
<evidence type="ECO:0000256" key="6">
    <source>
        <dbReference type="ARBA" id="ARBA00063634"/>
    </source>
</evidence>